<dbReference type="AlphaFoldDB" id="A0A0A8Z443"/>
<organism evidence="1">
    <name type="scientific">Arundo donax</name>
    <name type="common">Giant reed</name>
    <name type="synonym">Donax arundinaceus</name>
    <dbReference type="NCBI Taxonomy" id="35708"/>
    <lineage>
        <taxon>Eukaryota</taxon>
        <taxon>Viridiplantae</taxon>
        <taxon>Streptophyta</taxon>
        <taxon>Embryophyta</taxon>
        <taxon>Tracheophyta</taxon>
        <taxon>Spermatophyta</taxon>
        <taxon>Magnoliopsida</taxon>
        <taxon>Liliopsida</taxon>
        <taxon>Poales</taxon>
        <taxon>Poaceae</taxon>
        <taxon>PACMAD clade</taxon>
        <taxon>Arundinoideae</taxon>
        <taxon>Arundineae</taxon>
        <taxon>Arundo</taxon>
    </lineage>
</organism>
<protein>
    <submittedName>
        <fullName evidence="1">Uncharacterized protein</fullName>
    </submittedName>
</protein>
<dbReference type="EMBL" id="GBRH01263766">
    <property type="protein sequence ID" value="JAD34129.1"/>
    <property type="molecule type" value="Transcribed_RNA"/>
</dbReference>
<name>A0A0A8Z443_ARUDO</name>
<accession>A0A0A8Z443</accession>
<proteinExistence type="predicted"/>
<evidence type="ECO:0000313" key="1">
    <source>
        <dbReference type="EMBL" id="JAD34129.1"/>
    </source>
</evidence>
<reference evidence="1" key="2">
    <citation type="journal article" date="2015" name="Data Brief">
        <title>Shoot transcriptome of the giant reed, Arundo donax.</title>
        <authorList>
            <person name="Barrero R.A."/>
            <person name="Guerrero F.D."/>
            <person name="Moolhuijzen P."/>
            <person name="Goolsby J.A."/>
            <person name="Tidwell J."/>
            <person name="Bellgard S.E."/>
            <person name="Bellgard M.I."/>
        </authorList>
    </citation>
    <scope>NUCLEOTIDE SEQUENCE</scope>
    <source>
        <tissue evidence="1">Shoot tissue taken approximately 20 cm above the soil surface</tissue>
    </source>
</reference>
<sequence length="19" mass="2189">MFFLSLLMCGCRFDGFMVA</sequence>
<reference evidence="1" key="1">
    <citation type="submission" date="2014-09" db="EMBL/GenBank/DDBJ databases">
        <authorList>
            <person name="Magalhaes I.L.F."/>
            <person name="Oliveira U."/>
            <person name="Santos F.R."/>
            <person name="Vidigal T.H.D.A."/>
            <person name="Brescovit A.D."/>
            <person name="Santos A.J."/>
        </authorList>
    </citation>
    <scope>NUCLEOTIDE SEQUENCE</scope>
    <source>
        <tissue evidence="1">Shoot tissue taken approximately 20 cm above the soil surface</tissue>
    </source>
</reference>